<dbReference type="VEuPathDB" id="VectorBase:GPAI037507"/>
<keyword evidence="1" id="KW-1133">Transmembrane helix</keyword>
<accession>A0A1B0A8C8</accession>
<evidence type="ECO:0000313" key="3">
    <source>
        <dbReference type="Proteomes" id="UP000092445"/>
    </source>
</evidence>
<dbReference type="Proteomes" id="UP000092445">
    <property type="component" value="Unassembled WGS sequence"/>
</dbReference>
<feature type="transmembrane region" description="Helical" evidence="1">
    <location>
        <begin position="12"/>
        <end position="32"/>
    </location>
</feature>
<dbReference type="AlphaFoldDB" id="A0A1B0A8C8"/>
<keyword evidence="3" id="KW-1185">Reference proteome</keyword>
<name>A0A1B0A8C8_GLOPL</name>
<dbReference type="STRING" id="7398.A0A1B0A8C8"/>
<organism evidence="2 3">
    <name type="scientific">Glossina pallidipes</name>
    <name type="common">Tsetse fly</name>
    <dbReference type="NCBI Taxonomy" id="7398"/>
    <lineage>
        <taxon>Eukaryota</taxon>
        <taxon>Metazoa</taxon>
        <taxon>Ecdysozoa</taxon>
        <taxon>Arthropoda</taxon>
        <taxon>Hexapoda</taxon>
        <taxon>Insecta</taxon>
        <taxon>Pterygota</taxon>
        <taxon>Neoptera</taxon>
        <taxon>Endopterygota</taxon>
        <taxon>Diptera</taxon>
        <taxon>Brachycera</taxon>
        <taxon>Muscomorpha</taxon>
        <taxon>Hippoboscoidea</taxon>
        <taxon>Glossinidae</taxon>
        <taxon>Glossina</taxon>
    </lineage>
</organism>
<evidence type="ECO:0000313" key="2">
    <source>
        <dbReference type="EnsemblMetazoa" id="GPAI037507-PA"/>
    </source>
</evidence>
<protein>
    <submittedName>
        <fullName evidence="2">Uncharacterized protein</fullName>
    </submittedName>
</protein>
<evidence type="ECO:0000256" key="1">
    <source>
        <dbReference type="SAM" id="Phobius"/>
    </source>
</evidence>
<reference evidence="3" key="1">
    <citation type="submission" date="2014-03" db="EMBL/GenBank/DDBJ databases">
        <authorList>
            <person name="Aksoy S."/>
            <person name="Warren W."/>
            <person name="Wilson R.K."/>
        </authorList>
    </citation>
    <scope>NUCLEOTIDE SEQUENCE [LARGE SCALE GENOMIC DNA]</scope>
    <source>
        <strain evidence="3">IAEA</strain>
    </source>
</reference>
<reference evidence="2" key="2">
    <citation type="submission" date="2020-05" db="UniProtKB">
        <authorList>
            <consortium name="EnsemblMetazoa"/>
        </authorList>
    </citation>
    <scope>IDENTIFICATION</scope>
    <source>
        <strain evidence="2">IAEA</strain>
    </source>
</reference>
<dbReference type="EnsemblMetazoa" id="GPAI037507-RA">
    <property type="protein sequence ID" value="GPAI037507-PA"/>
    <property type="gene ID" value="GPAI037507"/>
</dbReference>
<keyword evidence="1" id="KW-0812">Transmembrane</keyword>
<keyword evidence="1" id="KW-0472">Membrane</keyword>
<proteinExistence type="predicted"/>
<sequence>MANDSNSRRTTPLNVANLVCSALCITIFFKAFKINMPKMFPLAIHIERLAEIAVGLSLTIQWLPIAEQYMVATQNWAELNLQETSDIYIAQGLFGFRHKDIRLDDHFERLLDDLTQFSMTSHDFEARDVAHHLLCSFVNKIDYNNNNGKNNRGILKNKIQ</sequence>